<organism evidence="1 2">
    <name type="scientific">Hebeloma cylindrosporum</name>
    <dbReference type="NCBI Taxonomy" id="76867"/>
    <lineage>
        <taxon>Eukaryota</taxon>
        <taxon>Fungi</taxon>
        <taxon>Dikarya</taxon>
        <taxon>Basidiomycota</taxon>
        <taxon>Agaricomycotina</taxon>
        <taxon>Agaricomycetes</taxon>
        <taxon>Agaricomycetidae</taxon>
        <taxon>Agaricales</taxon>
        <taxon>Agaricineae</taxon>
        <taxon>Hymenogastraceae</taxon>
        <taxon>Hebeloma</taxon>
    </lineage>
</organism>
<evidence type="ECO:0000313" key="1">
    <source>
        <dbReference type="EMBL" id="KIM34655.1"/>
    </source>
</evidence>
<gene>
    <name evidence="1" type="ORF">M413DRAFT_14961</name>
</gene>
<dbReference type="Proteomes" id="UP000053424">
    <property type="component" value="Unassembled WGS sequence"/>
</dbReference>
<evidence type="ECO:0008006" key="3">
    <source>
        <dbReference type="Google" id="ProtNLM"/>
    </source>
</evidence>
<evidence type="ECO:0000313" key="2">
    <source>
        <dbReference type="Proteomes" id="UP000053424"/>
    </source>
</evidence>
<reference evidence="1 2" key="1">
    <citation type="submission" date="2014-04" db="EMBL/GenBank/DDBJ databases">
        <authorList>
            <consortium name="DOE Joint Genome Institute"/>
            <person name="Kuo A."/>
            <person name="Gay G."/>
            <person name="Dore J."/>
            <person name="Kohler A."/>
            <person name="Nagy L.G."/>
            <person name="Floudas D."/>
            <person name="Copeland A."/>
            <person name="Barry K.W."/>
            <person name="Cichocki N."/>
            <person name="Veneault-Fourrey C."/>
            <person name="LaButti K."/>
            <person name="Lindquist E.A."/>
            <person name="Lipzen A."/>
            <person name="Lundell T."/>
            <person name="Morin E."/>
            <person name="Murat C."/>
            <person name="Sun H."/>
            <person name="Tunlid A."/>
            <person name="Henrissat B."/>
            <person name="Grigoriev I.V."/>
            <person name="Hibbett D.S."/>
            <person name="Martin F."/>
            <person name="Nordberg H.P."/>
            <person name="Cantor M.N."/>
            <person name="Hua S.X."/>
        </authorList>
    </citation>
    <scope>NUCLEOTIDE SEQUENCE [LARGE SCALE GENOMIC DNA]</scope>
    <source>
        <strain evidence="2">h7</strain>
    </source>
</reference>
<proteinExistence type="predicted"/>
<keyword evidence="2" id="KW-1185">Reference proteome</keyword>
<reference evidence="2" key="2">
    <citation type="submission" date="2015-01" db="EMBL/GenBank/DDBJ databases">
        <title>Evolutionary Origins and Diversification of the Mycorrhizal Mutualists.</title>
        <authorList>
            <consortium name="DOE Joint Genome Institute"/>
            <consortium name="Mycorrhizal Genomics Consortium"/>
            <person name="Kohler A."/>
            <person name="Kuo A."/>
            <person name="Nagy L.G."/>
            <person name="Floudas D."/>
            <person name="Copeland A."/>
            <person name="Barry K.W."/>
            <person name="Cichocki N."/>
            <person name="Veneault-Fourrey C."/>
            <person name="LaButti K."/>
            <person name="Lindquist E.A."/>
            <person name="Lipzen A."/>
            <person name="Lundell T."/>
            <person name="Morin E."/>
            <person name="Murat C."/>
            <person name="Riley R."/>
            <person name="Ohm R."/>
            <person name="Sun H."/>
            <person name="Tunlid A."/>
            <person name="Henrissat B."/>
            <person name="Grigoriev I.V."/>
            <person name="Hibbett D.S."/>
            <person name="Martin F."/>
        </authorList>
    </citation>
    <scope>NUCLEOTIDE SEQUENCE [LARGE SCALE GENOMIC DNA]</scope>
    <source>
        <strain evidence="2">h7</strain>
    </source>
</reference>
<dbReference type="HOGENOM" id="CLU_927675_0_0_1"/>
<dbReference type="OrthoDB" id="3058666at2759"/>
<dbReference type="AlphaFoldDB" id="A0A0C3BCW6"/>
<dbReference type="EMBL" id="KN831888">
    <property type="protein sequence ID" value="KIM34655.1"/>
    <property type="molecule type" value="Genomic_DNA"/>
</dbReference>
<accession>A0A0C3BCW6</accession>
<protein>
    <recommendedName>
        <fullName evidence="3">BAH domain-containing protein</fullName>
    </recommendedName>
</protein>
<name>A0A0C3BCW6_HEBCY</name>
<sequence>MPPRHEYEHDRTFKQTGTIPGDLYWQARVVKLGERKEDVDSDNEEAADVPKAVVVIDWYYTYYDIIAKIDRRTVKSCIFIRGISNLGHRERVLSTHRQVVSPQVICDVSHPKSFDDTTSSMPLMEPDDYFIRQGTLSWQGGAATFERNGKICHENCTQSGVYDPSDTTSELRWCVTCDKWFHSCCLQEEPDLESPGDLGQLYLLEDGFDLLARIISRPIRRLSREHDAPLSLEKIQTHLIREWKTGVTSLEDCEIDTVVEDSDVFGGEVPDDWEALIETSLELMGEWKWTRCPSCQSSYI</sequence>